<accession>A0ABD2PS67</accession>
<dbReference type="Proteomes" id="UP001626550">
    <property type="component" value="Unassembled WGS sequence"/>
</dbReference>
<evidence type="ECO:0000256" key="6">
    <source>
        <dbReference type="ARBA" id="ARBA00023306"/>
    </source>
</evidence>
<evidence type="ECO:0000256" key="5">
    <source>
        <dbReference type="ARBA" id="ARBA00023067"/>
    </source>
</evidence>
<evidence type="ECO:0000313" key="10">
    <source>
        <dbReference type="EMBL" id="KAL3310321.1"/>
    </source>
</evidence>
<evidence type="ECO:0000256" key="3">
    <source>
        <dbReference type="ARBA" id="ARBA00022618"/>
    </source>
</evidence>
<gene>
    <name evidence="10" type="ORF">Ciccas_011117</name>
</gene>
<keyword evidence="3" id="KW-0132">Cell division</keyword>
<proteinExistence type="predicted"/>
<dbReference type="EMBL" id="JBJKFK010003053">
    <property type="protein sequence ID" value="KAL3310321.1"/>
    <property type="molecule type" value="Genomic_DNA"/>
</dbReference>
<evidence type="ECO:0000313" key="11">
    <source>
        <dbReference type="Proteomes" id="UP001626550"/>
    </source>
</evidence>
<feature type="domain" description="Nuclear condensin complex subunit 3 C-terminal" evidence="9">
    <location>
        <begin position="271"/>
        <end position="631"/>
    </location>
</feature>
<dbReference type="Pfam" id="PF12719">
    <property type="entry name" value="Cnd3"/>
    <property type="match status" value="1"/>
</dbReference>
<evidence type="ECO:0000256" key="4">
    <source>
        <dbReference type="ARBA" id="ARBA00022776"/>
    </source>
</evidence>
<evidence type="ECO:0000256" key="7">
    <source>
        <dbReference type="SAM" id="Coils"/>
    </source>
</evidence>
<feature type="region of interest" description="Disordered" evidence="8">
    <location>
        <begin position="800"/>
        <end position="885"/>
    </location>
</feature>
<feature type="region of interest" description="Disordered" evidence="8">
    <location>
        <begin position="708"/>
        <end position="727"/>
    </location>
</feature>
<feature type="coiled-coil region" evidence="7">
    <location>
        <begin position="130"/>
        <end position="157"/>
    </location>
</feature>
<keyword evidence="2" id="KW-0158">Chromosome</keyword>
<keyword evidence="11" id="KW-1185">Reference proteome</keyword>
<feature type="compositionally biased region" description="Low complexity" evidence="8">
    <location>
        <begin position="812"/>
        <end position="826"/>
    </location>
</feature>
<protein>
    <recommendedName>
        <fullName evidence="9">Nuclear condensin complex subunit 3 C-terminal domain-containing protein</fullName>
    </recommendedName>
</protein>
<keyword evidence="6" id="KW-0131">Cell cycle</keyword>
<dbReference type="SUPFAM" id="SSF48371">
    <property type="entry name" value="ARM repeat"/>
    <property type="match status" value="1"/>
</dbReference>
<sequence length="885" mass="100195">MLVSMDVTDEYSRKKLDDLLVRWITSVNLFGLEKSCVDIINLLHDKPKVRIDKMVHLVNEMLENAYDHKKNDSVTKMEESPKKEKTLSADSECSVMRARESLSQLSFVVMELKAHNPNKDEPRQLTNGEIRNLRIKVAELDVRLTELDDELRAAVDARDFVKAAPIQETINEARREREKLQLCVKTGFDRPLLEDDDLTLIEESNTQALENLSHQISQMQMSQSQTAMKTAHEMEQDAAYEGAKLEILDELEAFERLKHIPAQVVERGNMLLFNLLNSFTEPFSVPSSLRMMLTSLVLPSIRLNAPTLRQYAIRILGIISVMDLQFGKSFLCYMFTALRDVPSNAEAAIAAVSDLLLVNGLELFTKESIYKLTGNPSDAEESDQVEKPEEKASDVATCRIEFPVKGPASEQEIQLMQRRGNNLLQPIIKMLDSSDNKCRTRAGVCLSKLLFCDVIKSTELFSKLLISWFNPELNELLELRSFITKFISEFALAGVKQQWVITDSVPIVLKTLVTAIPSSPLTKISMNNVISLLVKLTDSSLLVRKPEEKRLYDFLGDQKDLNKKVDVAERDIFKESQEDAVIEEEGQEQRPPDQSENVCHDALAMRACREIVDSPNSGLSPHYIQLLSQLRVSRRKVEEAKKLYLLALTIEKQLDRGNKFIFSRFLKSLVDILKENNLTAEQVKEEMQGKNVSMTEEVDIEEDEINGEDDAKMSDQSPDHSNSSFGSEVMGMNLHLANSPEAIGRKSIAFSRLQNNVTLLGNQTFLRPAAHTTLHNETQLSTNSDDNSFKLEELILKPVEGKLDTSSEEEQQPVVSRRQSRRLLSPKPKDSEPKRQKATRANESLLSTTIRKSARRSLAQNSSLSSVDESETSLRRSARKISRKK</sequence>
<dbReference type="AlphaFoldDB" id="A0ABD2PS67"/>
<feature type="compositionally biased region" description="Polar residues" evidence="8">
    <location>
        <begin position="839"/>
        <end position="851"/>
    </location>
</feature>
<feature type="coiled-coil region" evidence="7">
    <location>
        <begin position="670"/>
        <end position="704"/>
    </location>
</feature>
<keyword evidence="7" id="KW-0175">Coiled coil</keyword>
<keyword evidence="5" id="KW-0226">DNA condensation</keyword>
<reference evidence="10 11" key="1">
    <citation type="submission" date="2024-11" db="EMBL/GenBank/DDBJ databases">
        <title>Adaptive evolution of stress response genes in parasites aligns with host niche diversity.</title>
        <authorList>
            <person name="Hahn C."/>
            <person name="Resl P."/>
        </authorList>
    </citation>
    <scope>NUCLEOTIDE SEQUENCE [LARGE SCALE GENOMIC DNA]</scope>
    <source>
        <strain evidence="10">EGGRZ-B1_66</strain>
        <tissue evidence="10">Body</tissue>
    </source>
</reference>
<dbReference type="GO" id="GO:0051301">
    <property type="term" value="P:cell division"/>
    <property type="evidence" value="ECO:0007669"/>
    <property type="project" value="UniProtKB-KW"/>
</dbReference>
<dbReference type="InterPro" id="IPR027165">
    <property type="entry name" value="CND3"/>
</dbReference>
<name>A0ABD2PS67_9PLAT</name>
<dbReference type="InterPro" id="IPR016024">
    <property type="entry name" value="ARM-type_fold"/>
</dbReference>
<evidence type="ECO:0000259" key="9">
    <source>
        <dbReference type="Pfam" id="PF12719"/>
    </source>
</evidence>
<dbReference type="PANTHER" id="PTHR14418">
    <property type="entry name" value="CONDENSIN COMPLEX SUBUNIT 3-RELATED"/>
    <property type="match status" value="1"/>
</dbReference>
<comment type="caution">
    <text evidence="10">The sequence shown here is derived from an EMBL/GenBank/DDBJ whole genome shotgun (WGS) entry which is preliminary data.</text>
</comment>
<dbReference type="GO" id="GO:0005694">
    <property type="term" value="C:chromosome"/>
    <property type="evidence" value="ECO:0007669"/>
    <property type="project" value="UniProtKB-SubCell"/>
</dbReference>
<evidence type="ECO:0000256" key="1">
    <source>
        <dbReference type="ARBA" id="ARBA00004286"/>
    </source>
</evidence>
<dbReference type="InterPro" id="IPR025977">
    <property type="entry name" value="Cnd3_C"/>
</dbReference>
<dbReference type="GO" id="GO:0030261">
    <property type="term" value="P:chromosome condensation"/>
    <property type="evidence" value="ECO:0007669"/>
    <property type="project" value="UniProtKB-KW"/>
</dbReference>
<organism evidence="10 11">
    <name type="scientific">Cichlidogyrus casuarinus</name>
    <dbReference type="NCBI Taxonomy" id="1844966"/>
    <lineage>
        <taxon>Eukaryota</taxon>
        <taxon>Metazoa</taxon>
        <taxon>Spiralia</taxon>
        <taxon>Lophotrochozoa</taxon>
        <taxon>Platyhelminthes</taxon>
        <taxon>Monogenea</taxon>
        <taxon>Monopisthocotylea</taxon>
        <taxon>Dactylogyridea</taxon>
        <taxon>Ancyrocephalidae</taxon>
        <taxon>Cichlidogyrus</taxon>
    </lineage>
</organism>
<comment type="subcellular location">
    <subcellularLocation>
        <location evidence="1">Chromosome</location>
    </subcellularLocation>
</comment>
<keyword evidence="4" id="KW-0498">Mitosis</keyword>
<feature type="compositionally biased region" description="Polar residues" evidence="8">
    <location>
        <begin position="714"/>
        <end position="726"/>
    </location>
</feature>
<evidence type="ECO:0000256" key="2">
    <source>
        <dbReference type="ARBA" id="ARBA00022454"/>
    </source>
</evidence>
<evidence type="ECO:0000256" key="8">
    <source>
        <dbReference type="SAM" id="MobiDB-lite"/>
    </source>
</evidence>
<dbReference type="PANTHER" id="PTHR14418:SF5">
    <property type="entry name" value="CONDENSIN COMPLEX SUBUNIT 3"/>
    <property type="match status" value="1"/>
</dbReference>
<feature type="compositionally biased region" description="Basic residues" evidence="8">
    <location>
        <begin position="876"/>
        <end position="885"/>
    </location>
</feature>